<proteinExistence type="inferred from homology"/>
<keyword evidence="2" id="KW-0624">Polysaccharide degradation</keyword>
<evidence type="ECO:0000256" key="2">
    <source>
        <dbReference type="RuleBase" id="RU361163"/>
    </source>
</evidence>
<accession>A0ABR1KFR7</accession>
<feature type="signal peptide" evidence="4">
    <location>
        <begin position="1"/>
        <end position="27"/>
    </location>
</feature>
<dbReference type="InterPro" id="IPR013320">
    <property type="entry name" value="ConA-like_dom_sf"/>
</dbReference>
<dbReference type="PANTHER" id="PTHR34002">
    <property type="entry name" value="BLR1656 PROTEIN"/>
    <property type="match status" value="1"/>
</dbReference>
<reference evidence="5 6" key="1">
    <citation type="submission" date="2024-04" db="EMBL/GenBank/DDBJ databases">
        <title>Phyllosticta paracitricarpa is synonymous to the EU quarantine fungus P. citricarpa based on phylogenomic analyses.</title>
        <authorList>
            <consortium name="Lawrence Berkeley National Laboratory"/>
            <person name="Van Ingen-Buijs V.A."/>
            <person name="Van Westerhoven A.C."/>
            <person name="Haridas S."/>
            <person name="Skiadas P."/>
            <person name="Martin F."/>
            <person name="Groenewald J.Z."/>
            <person name="Crous P.W."/>
            <person name="Seidl M.F."/>
        </authorList>
    </citation>
    <scope>NUCLEOTIDE SEQUENCE [LARGE SCALE GENOMIC DNA]</scope>
    <source>
        <strain evidence="5 6">CBS 123371</strain>
    </source>
</reference>
<keyword evidence="6" id="KW-1185">Reference proteome</keyword>
<dbReference type="Proteomes" id="UP001363622">
    <property type="component" value="Unassembled WGS sequence"/>
</dbReference>
<feature type="region of interest" description="Disordered" evidence="3">
    <location>
        <begin position="33"/>
        <end position="57"/>
    </location>
</feature>
<comment type="caution">
    <text evidence="5">The sequence shown here is derived from an EMBL/GenBank/DDBJ whole genome shotgun (WGS) entry which is preliminary data.</text>
</comment>
<keyword evidence="2" id="KW-0378">Hydrolase</keyword>
<sequence>MTTRYPIMRSFKLLVIHLLLFVASSAASPVSLMRRSNERSLEPRQNNPGKKRHCSDKHKNDFEVIPDTEYVVFNMMYNKQDIKVGSVCTVYKSLAGSAINWYSKWNLANPPHNPDTVKGYSFVGLTIEGSERQLSEITHIPVSYKWSFSTEDFKGNVVLDYMVGPKKGDSKTPGQAQELMLWLTWKNDQVPIGFEHGVRQKINVFERSWNMYQGVNTDTGITVTSLLAEKQYSDSFSGNTKHWLLALAAQAKLFPPDTTWLNVVNGGVEPFWGTVTTDATIDMKVVTGAPKTNKKRVGGSREGHGGMRGHGSP</sequence>
<evidence type="ECO:0000256" key="4">
    <source>
        <dbReference type="SAM" id="SignalP"/>
    </source>
</evidence>
<dbReference type="PANTHER" id="PTHR34002:SF9">
    <property type="entry name" value="XYLOGLUCAN-SPECIFIC ENDO-BETA-1,4-GLUCANASE A"/>
    <property type="match status" value="1"/>
</dbReference>
<evidence type="ECO:0000313" key="6">
    <source>
        <dbReference type="Proteomes" id="UP001363622"/>
    </source>
</evidence>
<keyword evidence="4" id="KW-0732">Signal</keyword>
<dbReference type="EMBL" id="JBBPHU010000009">
    <property type="protein sequence ID" value="KAK7513880.1"/>
    <property type="molecule type" value="Genomic_DNA"/>
</dbReference>
<dbReference type="InterPro" id="IPR002594">
    <property type="entry name" value="GH12"/>
</dbReference>
<name>A0ABR1KFR7_9PEZI</name>
<feature type="region of interest" description="Disordered" evidence="3">
    <location>
        <begin position="289"/>
        <end position="313"/>
    </location>
</feature>
<dbReference type="InterPro" id="IPR013319">
    <property type="entry name" value="GH11/12"/>
</dbReference>
<dbReference type="Pfam" id="PF01670">
    <property type="entry name" value="Glyco_hydro_12"/>
    <property type="match status" value="1"/>
</dbReference>
<feature type="chain" id="PRO_5045871189" evidence="4">
    <location>
        <begin position="28"/>
        <end position="313"/>
    </location>
</feature>
<dbReference type="Gene3D" id="2.60.120.180">
    <property type="match status" value="1"/>
</dbReference>
<organism evidence="5 6">
    <name type="scientific">Phyllosticta citriasiana</name>
    <dbReference type="NCBI Taxonomy" id="595635"/>
    <lineage>
        <taxon>Eukaryota</taxon>
        <taxon>Fungi</taxon>
        <taxon>Dikarya</taxon>
        <taxon>Ascomycota</taxon>
        <taxon>Pezizomycotina</taxon>
        <taxon>Dothideomycetes</taxon>
        <taxon>Dothideomycetes incertae sedis</taxon>
        <taxon>Botryosphaeriales</taxon>
        <taxon>Phyllostictaceae</taxon>
        <taxon>Phyllosticta</taxon>
    </lineage>
</organism>
<keyword evidence="2" id="KW-0119">Carbohydrate metabolism</keyword>
<gene>
    <name evidence="5" type="ORF">IWZ03DRAFT_243717</name>
</gene>
<evidence type="ECO:0000256" key="3">
    <source>
        <dbReference type="SAM" id="MobiDB-lite"/>
    </source>
</evidence>
<keyword evidence="2" id="KW-0326">Glycosidase</keyword>
<dbReference type="SUPFAM" id="SSF49899">
    <property type="entry name" value="Concanavalin A-like lectins/glucanases"/>
    <property type="match status" value="1"/>
</dbReference>
<evidence type="ECO:0000256" key="1">
    <source>
        <dbReference type="ARBA" id="ARBA00005519"/>
    </source>
</evidence>
<comment type="similarity">
    <text evidence="1 2">Belongs to the glycosyl hydrolase 12 (cellulase H) family.</text>
</comment>
<evidence type="ECO:0000313" key="5">
    <source>
        <dbReference type="EMBL" id="KAK7513880.1"/>
    </source>
</evidence>
<protein>
    <submittedName>
        <fullName evidence="5">Concanavalin A-like lectin/glucanase domain-containing protein</fullName>
    </submittedName>
</protein>